<dbReference type="Gene3D" id="3.30.2220.20">
    <property type="entry name" value="Phage tail assembly chaperone gp13-like"/>
    <property type="match status" value="1"/>
</dbReference>
<organism evidence="1 2">
    <name type="scientific">Psychrobacter pasteurii</name>
    <dbReference type="NCBI Taxonomy" id="1945520"/>
    <lineage>
        <taxon>Bacteria</taxon>
        <taxon>Pseudomonadati</taxon>
        <taxon>Pseudomonadota</taxon>
        <taxon>Gammaproteobacteria</taxon>
        <taxon>Moraxellales</taxon>
        <taxon>Moraxellaceae</taxon>
        <taxon>Psychrobacter</taxon>
    </lineage>
</organism>
<protein>
    <recommendedName>
        <fullName evidence="3">Phage XkdN-like protein</fullName>
    </recommendedName>
</protein>
<dbReference type="RefSeq" id="WP_077448580.1">
    <property type="nucleotide sequence ID" value="NZ_FUGD01000075.1"/>
</dbReference>
<keyword evidence="2" id="KW-1185">Reference proteome</keyword>
<name>A0A1R4EFE0_9GAMM</name>
<dbReference type="OrthoDB" id="6650404at2"/>
<dbReference type="Pfam" id="PF16459">
    <property type="entry name" value="Phage_TAC_13"/>
    <property type="match status" value="1"/>
</dbReference>
<evidence type="ECO:0000313" key="1">
    <source>
        <dbReference type="EMBL" id="SJM37180.1"/>
    </source>
</evidence>
<dbReference type="InterPro" id="IPR024410">
    <property type="entry name" value="Phage_TAC_12"/>
</dbReference>
<dbReference type="InterPro" id="IPR038556">
    <property type="entry name" value="TAC_Gp13-like_sf"/>
</dbReference>
<dbReference type="Proteomes" id="UP000188169">
    <property type="component" value="Unassembled WGS sequence"/>
</dbReference>
<accession>A0A1R4EFE0</accession>
<reference evidence="2" key="1">
    <citation type="submission" date="2017-02" db="EMBL/GenBank/DDBJ databases">
        <authorList>
            <person name="Mornico D."/>
        </authorList>
    </citation>
    <scope>NUCLEOTIDE SEQUENCE [LARGE SCALE GENOMIC DNA]</scope>
</reference>
<gene>
    <name evidence="1" type="ORF">A1019T_01151</name>
</gene>
<proteinExistence type="predicted"/>
<dbReference type="AlphaFoldDB" id="A0A1R4EFE0"/>
<evidence type="ECO:0000313" key="2">
    <source>
        <dbReference type="Proteomes" id="UP000188169"/>
    </source>
</evidence>
<evidence type="ECO:0008006" key="3">
    <source>
        <dbReference type="Google" id="ProtNLM"/>
    </source>
</evidence>
<sequence>MKKIETKGVLDKAAILAFASNSALKVEKIELSEMGGEVYIKELTAGEREALEKQMQSQTDKNAVRATVFVHSVCNADGELMFNVEDIEAIKQLPSRPVIKVFNRSNEINGITPEQVDTAEKNS</sequence>
<dbReference type="EMBL" id="FUGD01000075">
    <property type="protein sequence ID" value="SJM37180.1"/>
    <property type="molecule type" value="Genomic_DNA"/>
</dbReference>
<dbReference type="STRING" id="1945520.A1019T_01151"/>